<dbReference type="SUPFAM" id="SSF81901">
    <property type="entry name" value="HCP-like"/>
    <property type="match status" value="1"/>
</dbReference>
<dbReference type="AlphaFoldDB" id="F5S6Y8"/>
<comment type="caution">
    <text evidence="1">The sequence shown here is derived from an EMBL/GenBank/DDBJ whole genome shotgun (WGS) entry which is preliminary data.</text>
</comment>
<dbReference type="InterPro" id="IPR050767">
    <property type="entry name" value="Sel1_AlgK"/>
</dbReference>
<gene>
    <name evidence="1" type="ORF">HMPREF0476_0971</name>
</gene>
<dbReference type="Pfam" id="PF08238">
    <property type="entry name" value="Sel1"/>
    <property type="match status" value="5"/>
</dbReference>
<dbReference type="SMART" id="SM00671">
    <property type="entry name" value="SEL1"/>
    <property type="match status" value="6"/>
</dbReference>
<dbReference type="InterPro" id="IPR011990">
    <property type="entry name" value="TPR-like_helical_dom_sf"/>
</dbReference>
<dbReference type="HOGENOM" id="CLU_628187_0_0_4"/>
<dbReference type="Proteomes" id="UP000004207">
    <property type="component" value="Unassembled WGS sequence"/>
</dbReference>
<name>F5S6Y8_KINKI</name>
<accession>F5S6Y8</accession>
<dbReference type="STRING" id="504.KKKWG1_1589"/>
<evidence type="ECO:0000313" key="1">
    <source>
        <dbReference type="EMBL" id="EGK09307.1"/>
    </source>
</evidence>
<evidence type="ECO:0000313" key="2">
    <source>
        <dbReference type="Proteomes" id="UP000004207"/>
    </source>
</evidence>
<keyword evidence="2" id="KW-1185">Reference proteome</keyword>
<protein>
    <submittedName>
        <fullName evidence="1">Sel1 repeat superfamily protein</fullName>
    </submittedName>
</protein>
<dbReference type="Gene3D" id="1.25.40.10">
    <property type="entry name" value="Tetratricopeptide repeat domain"/>
    <property type="match status" value="2"/>
</dbReference>
<dbReference type="InterPro" id="IPR006597">
    <property type="entry name" value="Sel1-like"/>
</dbReference>
<dbReference type="EMBL" id="AFHS01000036">
    <property type="protein sequence ID" value="EGK09307.1"/>
    <property type="molecule type" value="Genomic_DNA"/>
</dbReference>
<dbReference type="eggNOG" id="COG0790">
    <property type="taxonomic scope" value="Bacteria"/>
</dbReference>
<proteinExistence type="predicted"/>
<reference evidence="1 2" key="1">
    <citation type="submission" date="2011-04" db="EMBL/GenBank/DDBJ databases">
        <authorList>
            <person name="Muzny D."/>
            <person name="Qin X."/>
            <person name="Deng J."/>
            <person name="Jiang H."/>
            <person name="Liu Y."/>
            <person name="Qu J."/>
            <person name="Song X.-Z."/>
            <person name="Zhang L."/>
            <person name="Thornton R."/>
            <person name="Coyle M."/>
            <person name="Francisco L."/>
            <person name="Jackson L."/>
            <person name="Javaid M."/>
            <person name="Korchina V."/>
            <person name="Kovar C."/>
            <person name="Mata R."/>
            <person name="Mathew T."/>
            <person name="Ngo R."/>
            <person name="Nguyen L."/>
            <person name="Nguyen N."/>
            <person name="Okwuonu G."/>
            <person name="Ongeri F."/>
            <person name="Pham C."/>
            <person name="Simmons D."/>
            <person name="Wilczek-Boney K."/>
            <person name="Hale W."/>
            <person name="Jakkamsetti A."/>
            <person name="Pham P."/>
            <person name="Ruth R."/>
            <person name="San Lucas F."/>
            <person name="Warren J."/>
            <person name="Zhang J."/>
            <person name="Zhao Z."/>
            <person name="Zhou C."/>
            <person name="Zhu D."/>
            <person name="Lee S."/>
            <person name="Bess C."/>
            <person name="Blankenburg K."/>
            <person name="Forbes L."/>
            <person name="Fu Q."/>
            <person name="Gubbala S."/>
            <person name="Hirani K."/>
            <person name="Jayaseelan J.C."/>
            <person name="Lara F."/>
            <person name="Munidasa M."/>
            <person name="Palculict T."/>
            <person name="Patil S."/>
            <person name="Pu L.-L."/>
            <person name="Saada N."/>
            <person name="Tang L."/>
            <person name="Weissenberger G."/>
            <person name="Zhu Y."/>
            <person name="Hemphill L."/>
            <person name="Shang Y."/>
            <person name="Youmans B."/>
            <person name="Ayvaz T."/>
            <person name="Ross M."/>
            <person name="Santibanez J."/>
            <person name="Aqrawi P."/>
            <person name="Gross S."/>
            <person name="Joshi V."/>
            <person name="Fowler G."/>
            <person name="Nazareth L."/>
            <person name="Reid J."/>
            <person name="Worley K."/>
            <person name="Petrosino J."/>
            <person name="Highlander S."/>
            <person name="Gibbs R."/>
        </authorList>
    </citation>
    <scope>NUCLEOTIDE SEQUENCE [LARGE SCALE GENOMIC DNA]</scope>
    <source>
        <strain evidence="1 2">ATCC 23330</strain>
    </source>
</reference>
<sequence>MSVNIEKTRIMQYANIFSSSTQPLVYTDDTLVQRGDIVLRLREHDGRVVSAEVAKVWQPMYYEDGSPLGVVLVAANADLDEQPAYETFVHTEPDGSQKTYFKTAIMLDQSLVYSNLSPLFRDGQYVREWLRKKGEIRVRQVSEEYEYPNKINNEIFRHAVVNMAQNGNPAATFAIGLWQRDAEKMDRAAKCFRAAAQQGHAPSWVEIGMMYAASDTNVQNMRYAAECFRHAAEAGSAFGAYRLAKCYIEGIGVAPDDDMALMLLSKAASMGLNSAILDLGIYYRYGHFNNHRLMSDYVSKHSSEPDFKQAFECFSAVVKQNWTRIDSAKYHLAECYRLGMGVEQTDPQKAIRLYQEASEHGYLEEDEIQQAAYRAGNIDRLTEAANVGYPLAAYLLGRMYWNGENGLKADVIHGGDYLYIAAESEHPCAVEAKKLLSQGQGSWEFE</sequence>
<dbReference type="PANTHER" id="PTHR11102:SF160">
    <property type="entry name" value="ERAD-ASSOCIATED E3 UBIQUITIN-PROTEIN LIGASE COMPONENT HRD3"/>
    <property type="match status" value="1"/>
</dbReference>
<organism evidence="1 2">
    <name type="scientific">Kingella kingae ATCC 23330</name>
    <dbReference type="NCBI Taxonomy" id="887327"/>
    <lineage>
        <taxon>Bacteria</taxon>
        <taxon>Pseudomonadati</taxon>
        <taxon>Pseudomonadota</taxon>
        <taxon>Betaproteobacteria</taxon>
        <taxon>Neisseriales</taxon>
        <taxon>Neisseriaceae</taxon>
        <taxon>Kingella</taxon>
    </lineage>
</organism>
<dbReference type="PANTHER" id="PTHR11102">
    <property type="entry name" value="SEL-1-LIKE PROTEIN"/>
    <property type="match status" value="1"/>
</dbReference>